<sequence length="445" mass="47890">MVHMFAHAEIVLVVIVVAFAIFKLLKLTTELSMFLSAIVAAIAHSILLRLASDPRGIVPLIPVRHIVEGAFTYFDVCLIFLTATFFMALFRDSGGVAFIVRKIVSAFHTRRNLCLLFLTLVLLLPGAITGSGATTVLTVGALVGSVLTSMGIDETKRAAIIFMGAAMSAAAPPINLWAMMAAAGANMPYVGFGKPLLVLSLLGALFSTYWLAGKANKKLELQEALSMLPEVPERQNWFRVGFPFVLLLALILAGRIWFFNMPVLGLPLLFMLASLSVVILSPKPLPIWQIACSTVHSLLPLVGIMVVVGVLIQIMALSGARGLLSLLIVTLPLGVLYATLFFILPISEGALQYAVAPLIGVPLIMLFNMKGMDPVIALSAMAVIWPIGDCLPPTAIVGRATVIELEYKGKYYGEFLKTCLIPMAFVALIGTLFLIFSTNLSFLEG</sequence>
<comment type="caution">
    <text evidence="2">The sequence shown here is derived from an EMBL/GenBank/DDBJ whole genome shotgun (WGS) entry which is preliminary data.</text>
</comment>
<dbReference type="EMBL" id="FSQZ01000001">
    <property type="protein sequence ID" value="SIN76312.1"/>
    <property type="molecule type" value="Genomic_DNA"/>
</dbReference>
<feature type="transmembrane region" description="Helical" evidence="1">
    <location>
        <begin position="419"/>
        <end position="442"/>
    </location>
</feature>
<feature type="transmembrane region" description="Helical" evidence="1">
    <location>
        <begin position="159"/>
        <end position="180"/>
    </location>
</feature>
<gene>
    <name evidence="2" type="ORF">SAMN05444368_1778</name>
</gene>
<feature type="transmembrane region" description="Helical" evidence="1">
    <location>
        <begin position="237"/>
        <end position="258"/>
    </location>
</feature>
<keyword evidence="1" id="KW-0812">Transmembrane</keyword>
<proteinExistence type="predicted"/>
<accession>A0ABY1JFA8</accession>
<feature type="transmembrane region" description="Helical" evidence="1">
    <location>
        <begin position="322"/>
        <end position="344"/>
    </location>
</feature>
<feature type="transmembrane region" description="Helical" evidence="1">
    <location>
        <begin position="351"/>
        <end position="369"/>
    </location>
</feature>
<feature type="transmembrane region" description="Helical" evidence="1">
    <location>
        <begin position="134"/>
        <end position="152"/>
    </location>
</feature>
<feature type="transmembrane region" description="Helical" evidence="1">
    <location>
        <begin position="71"/>
        <end position="90"/>
    </location>
</feature>
<protein>
    <submittedName>
        <fullName evidence="2">TRAP-type C4-dicarboxylate transport system, large permease component</fullName>
    </submittedName>
</protein>
<name>A0ABY1JFA8_9BACT</name>
<feature type="transmembrane region" description="Helical" evidence="1">
    <location>
        <begin position="111"/>
        <end position="128"/>
    </location>
</feature>
<evidence type="ECO:0000313" key="2">
    <source>
        <dbReference type="EMBL" id="SIN76312.1"/>
    </source>
</evidence>
<feature type="transmembrane region" description="Helical" evidence="1">
    <location>
        <begin position="6"/>
        <end position="25"/>
    </location>
</feature>
<keyword evidence="1" id="KW-1133">Transmembrane helix</keyword>
<feature type="transmembrane region" description="Helical" evidence="1">
    <location>
        <begin position="375"/>
        <end position="398"/>
    </location>
</feature>
<organism evidence="2 3">
    <name type="scientific">Acetomicrobium flavidum</name>
    <dbReference type="NCBI Taxonomy" id="49896"/>
    <lineage>
        <taxon>Bacteria</taxon>
        <taxon>Thermotogati</taxon>
        <taxon>Synergistota</taxon>
        <taxon>Synergistia</taxon>
        <taxon>Synergistales</taxon>
        <taxon>Acetomicrobiaceae</taxon>
        <taxon>Acetomicrobium</taxon>
    </lineage>
</organism>
<keyword evidence="3" id="KW-1185">Reference proteome</keyword>
<reference evidence="2 3" key="1">
    <citation type="submission" date="2016-11" db="EMBL/GenBank/DDBJ databases">
        <authorList>
            <person name="Varghese N."/>
            <person name="Submissions S."/>
        </authorList>
    </citation>
    <scope>NUCLEOTIDE SEQUENCE [LARGE SCALE GENOMIC DNA]</scope>
    <source>
        <strain evidence="2 3">DSM 20664</strain>
    </source>
</reference>
<feature type="transmembrane region" description="Helical" evidence="1">
    <location>
        <begin position="32"/>
        <end position="51"/>
    </location>
</feature>
<feature type="transmembrane region" description="Helical" evidence="1">
    <location>
        <begin position="264"/>
        <end position="282"/>
    </location>
</feature>
<evidence type="ECO:0000256" key="1">
    <source>
        <dbReference type="SAM" id="Phobius"/>
    </source>
</evidence>
<keyword evidence="1" id="KW-0472">Membrane</keyword>
<feature type="transmembrane region" description="Helical" evidence="1">
    <location>
        <begin position="192"/>
        <end position="212"/>
    </location>
</feature>
<evidence type="ECO:0000313" key="3">
    <source>
        <dbReference type="Proteomes" id="UP000185093"/>
    </source>
</evidence>
<feature type="transmembrane region" description="Helical" evidence="1">
    <location>
        <begin position="294"/>
        <end position="316"/>
    </location>
</feature>
<dbReference type="Proteomes" id="UP000185093">
    <property type="component" value="Unassembled WGS sequence"/>
</dbReference>